<feature type="compositionally biased region" description="Basic residues" evidence="1">
    <location>
        <begin position="97"/>
        <end position="106"/>
    </location>
</feature>
<feature type="region of interest" description="Disordered" evidence="1">
    <location>
        <begin position="64"/>
        <end position="112"/>
    </location>
</feature>
<feature type="domain" description="Helix-turn-helix" evidence="2">
    <location>
        <begin position="13"/>
        <end position="57"/>
    </location>
</feature>
<dbReference type="EMBL" id="BAAAZX010000023">
    <property type="protein sequence ID" value="GAA4014796.1"/>
    <property type="molecule type" value="Genomic_DNA"/>
</dbReference>
<sequence>MKVRQKITDLPQLYSAADVAQALRCSEWWVKEQARRGRIPFTKPGGSYRFTADHVAEITRIFESRPTESSSAAVPVSQAPRRRAATAAASVTSLKARTPRRARHGQSRSTAA</sequence>
<name>A0ABP7SQ17_9ACTN</name>
<protein>
    <recommendedName>
        <fullName evidence="2">Helix-turn-helix domain-containing protein</fullName>
    </recommendedName>
</protein>
<reference evidence="4" key="1">
    <citation type="journal article" date="2019" name="Int. J. Syst. Evol. Microbiol.">
        <title>The Global Catalogue of Microorganisms (GCM) 10K type strain sequencing project: providing services to taxonomists for standard genome sequencing and annotation.</title>
        <authorList>
            <consortium name="The Broad Institute Genomics Platform"/>
            <consortium name="The Broad Institute Genome Sequencing Center for Infectious Disease"/>
            <person name="Wu L."/>
            <person name="Ma J."/>
        </authorList>
    </citation>
    <scope>NUCLEOTIDE SEQUENCE [LARGE SCALE GENOMIC DNA]</scope>
    <source>
        <strain evidence="4">JCM 16924</strain>
    </source>
</reference>
<dbReference type="InterPro" id="IPR041657">
    <property type="entry name" value="HTH_17"/>
</dbReference>
<proteinExistence type="predicted"/>
<dbReference type="Pfam" id="PF12728">
    <property type="entry name" value="HTH_17"/>
    <property type="match status" value="1"/>
</dbReference>
<dbReference type="Proteomes" id="UP001500456">
    <property type="component" value="Unassembled WGS sequence"/>
</dbReference>
<evidence type="ECO:0000259" key="2">
    <source>
        <dbReference type="Pfam" id="PF12728"/>
    </source>
</evidence>
<dbReference type="RefSeq" id="WP_147994851.1">
    <property type="nucleotide sequence ID" value="NZ_BAAAZX010000023.1"/>
</dbReference>
<organism evidence="3 4">
    <name type="scientific">Streptomyces plumbiresistens</name>
    <dbReference type="NCBI Taxonomy" id="511811"/>
    <lineage>
        <taxon>Bacteria</taxon>
        <taxon>Bacillati</taxon>
        <taxon>Actinomycetota</taxon>
        <taxon>Actinomycetes</taxon>
        <taxon>Kitasatosporales</taxon>
        <taxon>Streptomycetaceae</taxon>
        <taxon>Streptomyces</taxon>
    </lineage>
</organism>
<keyword evidence="4" id="KW-1185">Reference proteome</keyword>
<gene>
    <name evidence="3" type="ORF">GCM10022232_67060</name>
</gene>
<evidence type="ECO:0000313" key="3">
    <source>
        <dbReference type="EMBL" id="GAA4014796.1"/>
    </source>
</evidence>
<accession>A0ABP7SQ17</accession>
<evidence type="ECO:0000256" key="1">
    <source>
        <dbReference type="SAM" id="MobiDB-lite"/>
    </source>
</evidence>
<comment type="caution">
    <text evidence="3">The sequence shown here is derived from an EMBL/GenBank/DDBJ whole genome shotgun (WGS) entry which is preliminary data.</text>
</comment>
<evidence type="ECO:0000313" key="4">
    <source>
        <dbReference type="Proteomes" id="UP001500456"/>
    </source>
</evidence>
<feature type="compositionally biased region" description="Low complexity" evidence="1">
    <location>
        <begin position="69"/>
        <end position="89"/>
    </location>
</feature>